<dbReference type="InterPro" id="IPR036291">
    <property type="entry name" value="NAD(P)-bd_dom_sf"/>
</dbReference>
<dbReference type="AlphaFoldDB" id="A0AAW5BZG4"/>
<dbReference type="SUPFAM" id="SSF51735">
    <property type="entry name" value="NAD(P)-binding Rossmann-fold domains"/>
    <property type="match status" value="1"/>
</dbReference>
<evidence type="ECO:0000256" key="1">
    <source>
        <dbReference type="ARBA" id="ARBA00006484"/>
    </source>
</evidence>
<comment type="similarity">
    <text evidence="1 11">Belongs to the short-chain dehydrogenases/reductases (SDR) family.</text>
</comment>
<dbReference type="Gene3D" id="3.40.50.720">
    <property type="entry name" value="NAD(P)-binding Rossmann-like Domain"/>
    <property type="match status" value="1"/>
</dbReference>
<organism evidence="12 13">
    <name type="scientific">Enterocloster aldenensis</name>
    <dbReference type="NCBI Taxonomy" id="358742"/>
    <lineage>
        <taxon>Bacteria</taxon>
        <taxon>Bacillati</taxon>
        <taxon>Bacillota</taxon>
        <taxon>Clostridia</taxon>
        <taxon>Lachnospirales</taxon>
        <taxon>Lachnospiraceae</taxon>
        <taxon>Enterocloster</taxon>
    </lineage>
</organism>
<name>A0AAW5BZG4_9FIRM</name>
<gene>
    <name evidence="12" type="ORF">L0N08_17640</name>
</gene>
<evidence type="ECO:0000313" key="12">
    <source>
        <dbReference type="EMBL" id="MCG4747250.1"/>
    </source>
</evidence>
<evidence type="ECO:0000256" key="2">
    <source>
        <dbReference type="ARBA" id="ARBA00023002"/>
    </source>
</evidence>
<evidence type="ECO:0000256" key="5">
    <source>
        <dbReference type="ARBA" id="ARBA00044059"/>
    </source>
</evidence>
<evidence type="ECO:0000256" key="10">
    <source>
        <dbReference type="ARBA" id="ARBA00047274"/>
    </source>
</evidence>
<comment type="caution">
    <text evidence="12">The sequence shown here is derived from an EMBL/GenBank/DDBJ whole genome shotgun (WGS) entry which is preliminary data.</text>
</comment>
<evidence type="ECO:0000256" key="9">
    <source>
        <dbReference type="ARBA" id="ARBA00045650"/>
    </source>
</evidence>
<evidence type="ECO:0000256" key="6">
    <source>
        <dbReference type="ARBA" id="ARBA00044065"/>
    </source>
</evidence>
<dbReference type="Proteomes" id="UP001299608">
    <property type="component" value="Unassembled WGS sequence"/>
</dbReference>
<dbReference type="EC" id="1.1.1.298" evidence="4"/>
<dbReference type="Pfam" id="PF00106">
    <property type="entry name" value="adh_short"/>
    <property type="match status" value="1"/>
</dbReference>
<dbReference type="GO" id="GO:0035527">
    <property type="term" value="F:3-hydroxypropionate dehydrogenase (NADP+) activity"/>
    <property type="evidence" value="ECO:0007669"/>
    <property type="project" value="UniProtKB-EC"/>
</dbReference>
<dbReference type="PIRSF" id="PIRSF000126">
    <property type="entry name" value="11-beta-HSD1"/>
    <property type="match status" value="1"/>
</dbReference>
<dbReference type="EMBL" id="JAKNGE010000022">
    <property type="protein sequence ID" value="MCG4747250.1"/>
    <property type="molecule type" value="Genomic_DNA"/>
</dbReference>
<dbReference type="EC" id="1.1.1.381" evidence="5"/>
<reference evidence="12" key="1">
    <citation type="submission" date="2022-01" db="EMBL/GenBank/DDBJ databases">
        <title>Collection of gut derived symbiotic bacterial strains cultured from healthy donors.</title>
        <authorList>
            <person name="Lin H."/>
            <person name="Kohout C."/>
            <person name="Waligurski E."/>
            <person name="Pamer E.G."/>
        </authorList>
    </citation>
    <scope>NUCLEOTIDE SEQUENCE</scope>
    <source>
        <strain evidence="12">DFI.6.55</strain>
    </source>
</reference>
<dbReference type="PRINTS" id="PR00080">
    <property type="entry name" value="SDRFAMILY"/>
</dbReference>
<evidence type="ECO:0000256" key="3">
    <source>
        <dbReference type="ARBA" id="ARBA00043812"/>
    </source>
</evidence>
<proteinExistence type="inferred from homology"/>
<evidence type="ECO:0000256" key="8">
    <source>
        <dbReference type="ARBA" id="ARBA00044349"/>
    </source>
</evidence>
<dbReference type="PRINTS" id="PR00081">
    <property type="entry name" value="GDHRDH"/>
</dbReference>
<protein>
    <recommendedName>
        <fullName evidence="6">NADP-dependent 3-hydroxy acid dehydrogenase YdfG</fullName>
        <ecNumber evidence="4">1.1.1.298</ecNumber>
        <ecNumber evidence="5">1.1.1.381</ecNumber>
    </recommendedName>
    <alternativeName>
        <fullName evidence="8">L-allo-threonine dehydrogenase</fullName>
    </alternativeName>
    <alternativeName>
        <fullName evidence="7">Malonic semialdehyde reductase</fullName>
    </alternativeName>
</protein>
<evidence type="ECO:0000256" key="4">
    <source>
        <dbReference type="ARBA" id="ARBA00044050"/>
    </source>
</evidence>
<dbReference type="PROSITE" id="PS00061">
    <property type="entry name" value="ADH_SHORT"/>
    <property type="match status" value="1"/>
</dbReference>
<dbReference type="RefSeq" id="WP_227116644.1">
    <property type="nucleotide sequence ID" value="NZ_JAAITT010000024.1"/>
</dbReference>
<dbReference type="PANTHER" id="PTHR43086">
    <property type="entry name" value="VERY-LONG-CHAIN 3-OXOOACYL-COA REDUCTASE"/>
    <property type="match status" value="1"/>
</dbReference>
<evidence type="ECO:0000256" key="11">
    <source>
        <dbReference type="RuleBase" id="RU000363"/>
    </source>
</evidence>
<evidence type="ECO:0000313" key="13">
    <source>
        <dbReference type="Proteomes" id="UP001299608"/>
    </source>
</evidence>
<sequence length="269" mass="29372">MMQNKSVSGTRRTYAVITGATSGLGLAYAKWFGGKGYDLIITGRRKDIIEKRAEEIREAYGCSVEVVLTDLAEEQGTANLLARMDGKPVDVLVNNAGFGLGLEFADSDIKDIRRLIFLQTSAIAELTHYVLRDMKKKHHGTIINISSDGAFAPLPKNVTYAASKRFLVTFTEGLHMELAGTGVRVQVVCPGFIDSDFHEGAGMHVDKKKKGMFAFRHPETVVAGAMKDYEKGKVVSVPDLAGKLIKVLAGLLPQKVYYGLAGIFVKKFL</sequence>
<dbReference type="InterPro" id="IPR020904">
    <property type="entry name" value="Sc_DH/Rdtase_CS"/>
</dbReference>
<comment type="catalytic activity">
    <reaction evidence="3">
        <text>L-allo-threonine + NADP(+) = aminoacetone + CO2 + NADPH</text>
        <dbReference type="Rhea" id="RHEA:43524"/>
        <dbReference type="ChEBI" id="CHEBI:16526"/>
        <dbReference type="ChEBI" id="CHEBI:57783"/>
        <dbReference type="ChEBI" id="CHEBI:58320"/>
        <dbReference type="ChEBI" id="CHEBI:58349"/>
        <dbReference type="ChEBI" id="CHEBI:58585"/>
        <dbReference type="EC" id="1.1.1.381"/>
    </reaction>
</comment>
<dbReference type="InterPro" id="IPR002347">
    <property type="entry name" value="SDR_fam"/>
</dbReference>
<accession>A0AAW5BZG4</accession>
<keyword evidence="2" id="KW-0560">Oxidoreductase</keyword>
<dbReference type="PANTHER" id="PTHR43086:SF3">
    <property type="entry name" value="NADP-DEPENDENT 3-HYDROXY ACID DEHYDROGENASE YDFG"/>
    <property type="match status" value="1"/>
</dbReference>
<comment type="catalytic activity">
    <reaction evidence="10">
        <text>3-hydroxypropanoate + NADP(+) = 3-oxopropanoate + NADPH + H(+)</text>
        <dbReference type="Rhea" id="RHEA:26438"/>
        <dbReference type="ChEBI" id="CHEBI:15378"/>
        <dbReference type="ChEBI" id="CHEBI:16510"/>
        <dbReference type="ChEBI" id="CHEBI:33190"/>
        <dbReference type="ChEBI" id="CHEBI:57783"/>
        <dbReference type="ChEBI" id="CHEBI:58349"/>
        <dbReference type="EC" id="1.1.1.298"/>
    </reaction>
</comment>
<evidence type="ECO:0000256" key="7">
    <source>
        <dbReference type="ARBA" id="ARBA00044271"/>
    </source>
</evidence>
<comment type="function">
    <text evidence="9">NADP-dependent dehydrogenase with broad substrate specificity acting on 3-hydroxy acids. Catalyzes the NADP-dependent oxidation of L-allo-threonine to L-2-amino-3-keto-butyrate, which is spontaneously decarboxylated into aminoacetone. Also acts on D-threonine, L-serine, D-serine, D-3-hydroxyisobutyrate, L-3-hydroxyisobutyrate, D-glycerate and L-glycerate. Able to catalyze the reduction of the malonic semialdehyde to 3-hydroxypropionic acid. YdfG is apparently supplementing RutE, the presumed malonic semialdehyde reductase involved in pyrimidine degradation since both are able to detoxify malonic semialdehyde.</text>
</comment>
<dbReference type="CDD" id="cd05233">
    <property type="entry name" value="SDR_c"/>
    <property type="match status" value="1"/>
</dbReference>